<keyword evidence="4" id="KW-0413">Isomerase</keyword>
<dbReference type="PROSITE" id="PS00175">
    <property type="entry name" value="PG_MUTASE"/>
    <property type="match status" value="1"/>
</dbReference>
<proteinExistence type="inferred from homology"/>
<dbReference type="RefSeq" id="WP_207940574.1">
    <property type="nucleotide sequence ID" value="NZ_CP147251.1"/>
</dbReference>
<reference evidence="5 6" key="2">
    <citation type="submission" date="2024-03" db="EMBL/GenBank/DDBJ databases">
        <title>The Genome Sequence of Enterococcus sp. DIV2402.</title>
        <authorList>
            <consortium name="The Broad Institute Genomics Platform"/>
            <consortium name="The Broad Institute Microbial Omics Core"/>
            <consortium name="The Broad Institute Genomic Center for Infectious Diseases"/>
            <person name="Earl A."/>
            <person name="Manson A."/>
            <person name="Gilmore M."/>
            <person name="Schwartman J."/>
            <person name="Shea T."/>
            <person name="Abouelleil A."/>
            <person name="Cao P."/>
            <person name="Chapman S."/>
            <person name="Cusick C."/>
            <person name="Young S."/>
            <person name="Neafsey D."/>
            <person name="Nusbaum C."/>
            <person name="Birren B."/>
        </authorList>
    </citation>
    <scope>NUCLEOTIDE SEQUENCE [LARGE SCALE GENOMIC DNA]</scope>
    <source>
        <strain evidence="5 6">DIV2402</strain>
    </source>
</reference>
<dbReference type="InterPro" id="IPR029033">
    <property type="entry name" value="His_PPase_superfam"/>
</dbReference>
<evidence type="ECO:0000256" key="4">
    <source>
        <dbReference type="ARBA" id="ARBA00023235"/>
    </source>
</evidence>
<dbReference type="InterPro" id="IPR005952">
    <property type="entry name" value="Phosphogly_mut1"/>
</dbReference>
<dbReference type="CDD" id="cd07067">
    <property type="entry name" value="HP_PGM_like"/>
    <property type="match status" value="1"/>
</dbReference>
<dbReference type="InterPro" id="IPR001345">
    <property type="entry name" value="PG/BPGM_mutase_AS"/>
</dbReference>
<dbReference type="Proteomes" id="UP000664701">
    <property type="component" value="Chromosome"/>
</dbReference>
<dbReference type="EC" id="5.4.2.11" evidence="2"/>
<dbReference type="InterPro" id="IPR013078">
    <property type="entry name" value="His_Pase_superF_clade-1"/>
</dbReference>
<name>A0ABZ2SNB5_9ENTE</name>
<dbReference type="Gene3D" id="3.40.50.1240">
    <property type="entry name" value="Phosphoglycerate mutase-like"/>
    <property type="match status" value="1"/>
</dbReference>
<dbReference type="PIRSF" id="PIRSF000709">
    <property type="entry name" value="6PFK_2-Ptase"/>
    <property type="match status" value="1"/>
</dbReference>
<protein>
    <recommendedName>
        <fullName evidence="2">phosphoglycerate mutase (2,3-diphosphoglycerate-dependent)</fullName>
        <ecNumber evidence="2">5.4.2.11</ecNumber>
    </recommendedName>
</protein>
<sequence>MKLILIRHGESTYNKFNRENPQKRVFTGQFDTPLTDMGRQQALQLQQFQELRTIETVYASTLSRAFETAQLATNRKDILLDERLKERSLGELEGQSLADLTDFCATLPQDFTHSFHTKAPGGESYTDVLQRMHAFFSDYWHDEMAVFSHQGCIRTIMMHLMNLTEAETLRLQIPNCYPIVLEGERVGEFIQKTSNS</sequence>
<organism evidence="5 6">
    <name type="scientific">Candidatus Enterococcus lowellii</name>
    <dbReference type="NCBI Taxonomy" id="2230877"/>
    <lineage>
        <taxon>Bacteria</taxon>
        <taxon>Bacillati</taxon>
        <taxon>Bacillota</taxon>
        <taxon>Bacilli</taxon>
        <taxon>Lactobacillales</taxon>
        <taxon>Enterococcaceae</taxon>
        <taxon>Enterococcus</taxon>
    </lineage>
</organism>
<evidence type="ECO:0000313" key="5">
    <source>
        <dbReference type="EMBL" id="WYJ77280.1"/>
    </source>
</evidence>
<dbReference type="EMBL" id="CP147251">
    <property type="protein sequence ID" value="WYJ77280.1"/>
    <property type="molecule type" value="Genomic_DNA"/>
</dbReference>
<comment type="similarity">
    <text evidence="1">Belongs to the phosphoglycerate mutase family. BPG-dependent PGAM subfamily.</text>
</comment>
<keyword evidence="3" id="KW-0324">Glycolysis</keyword>
<dbReference type="PANTHER" id="PTHR11931">
    <property type="entry name" value="PHOSPHOGLYCERATE MUTASE"/>
    <property type="match status" value="1"/>
</dbReference>
<accession>A0ABZ2SNB5</accession>
<evidence type="ECO:0000256" key="1">
    <source>
        <dbReference type="ARBA" id="ARBA00006717"/>
    </source>
</evidence>
<dbReference type="SUPFAM" id="SSF53254">
    <property type="entry name" value="Phosphoglycerate mutase-like"/>
    <property type="match status" value="1"/>
</dbReference>
<evidence type="ECO:0000313" key="6">
    <source>
        <dbReference type="Proteomes" id="UP000664701"/>
    </source>
</evidence>
<gene>
    <name evidence="5" type="ORF">DOK78_001918</name>
</gene>
<dbReference type="SMART" id="SM00855">
    <property type="entry name" value="PGAM"/>
    <property type="match status" value="1"/>
</dbReference>
<evidence type="ECO:0000256" key="2">
    <source>
        <dbReference type="ARBA" id="ARBA00012028"/>
    </source>
</evidence>
<reference evidence="5 6" key="1">
    <citation type="submission" date="2021-03" db="EMBL/GenBank/DDBJ databases">
        <authorList>
            <person name="Gilmore M.S."/>
            <person name="Schwartzman J."/>
            <person name="Van Tyne D."/>
            <person name="Martin M."/>
            <person name="Earl A.M."/>
            <person name="Manson A.L."/>
            <person name="Straub T."/>
            <person name="Salamzade R."/>
            <person name="Saavedra J."/>
            <person name="Lebreton F."/>
            <person name="Prichula J."/>
            <person name="Schaufler K."/>
            <person name="Gaca A."/>
            <person name="Sgardioli B."/>
            <person name="Wagenaar J."/>
            <person name="Strong T."/>
        </authorList>
    </citation>
    <scope>NUCLEOTIDE SEQUENCE [LARGE SCALE GENOMIC DNA]</scope>
    <source>
        <strain evidence="5 6">DIV2402</strain>
    </source>
</reference>
<evidence type="ECO:0000256" key="3">
    <source>
        <dbReference type="ARBA" id="ARBA00023152"/>
    </source>
</evidence>
<keyword evidence="6" id="KW-1185">Reference proteome</keyword>
<dbReference type="Pfam" id="PF00300">
    <property type="entry name" value="His_Phos_1"/>
    <property type="match status" value="1"/>
</dbReference>